<dbReference type="CDD" id="cd00146">
    <property type="entry name" value="PKD"/>
    <property type="match status" value="3"/>
</dbReference>
<keyword evidence="1" id="KW-0732">Signal</keyword>
<dbReference type="EMBL" id="FOXQ01000001">
    <property type="protein sequence ID" value="SFP62352.1"/>
    <property type="molecule type" value="Genomic_DNA"/>
</dbReference>
<gene>
    <name evidence="3" type="ORF">SAMN05444277_101433</name>
</gene>
<dbReference type="PANTHER" id="PTHR36842:SF1">
    <property type="entry name" value="PROTEIN TOLB"/>
    <property type="match status" value="1"/>
</dbReference>
<feature type="chain" id="PRO_5011527488" evidence="1">
    <location>
        <begin position="27"/>
        <end position="650"/>
    </location>
</feature>
<dbReference type="CDD" id="cd01951">
    <property type="entry name" value="lectin_L-type"/>
    <property type="match status" value="1"/>
</dbReference>
<organism evidence="3 4">
    <name type="scientific">Parafilimonas terrae</name>
    <dbReference type="NCBI Taxonomy" id="1465490"/>
    <lineage>
        <taxon>Bacteria</taxon>
        <taxon>Pseudomonadati</taxon>
        <taxon>Bacteroidota</taxon>
        <taxon>Chitinophagia</taxon>
        <taxon>Chitinophagales</taxon>
        <taxon>Chitinophagaceae</taxon>
        <taxon>Parafilimonas</taxon>
    </lineage>
</organism>
<dbReference type="Pfam" id="PF13585">
    <property type="entry name" value="CHU_C"/>
    <property type="match status" value="1"/>
</dbReference>
<proteinExistence type="predicted"/>
<feature type="domain" description="PKD" evidence="2">
    <location>
        <begin position="433"/>
        <end position="469"/>
    </location>
</feature>
<accession>A0A1I5RUX8</accession>
<dbReference type="STRING" id="1465490.SAMN05444277_101433"/>
<dbReference type="Pfam" id="PF18483">
    <property type="entry name" value="Lectin_L-type_dom"/>
    <property type="match status" value="1"/>
</dbReference>
<dbReference type="InterPro" id="IPR013783">
    <property type="entry name" value="Ig-like_fold"/>
</dbReference>
<dbReference type="InterPro" id="IPR013320">
    <property type="entry name" value="ConA-like_dom_sf"/>
</dbReference>
<name>A0A1I5RUX8_9BACT</name>
<dbReference type="InterPro" id="IPR056573">
    <property type="entry name" value="Lectin_L-type_dom"/>
</dbReference>
<dbReference type="InterPro" id="IPR022409">
    <property type="entry name" value="PKD/Chitinase_dom"/>
</dbReference>
<dbReference type="PANTHER" id="PTHR36842">
    <property type="entry name" value="PROTEIN TOLB HOMOLOG"/>
    <property type="match status" value="1"/>
</dbReference>
<dbReference type="SUPFAM" id="SSF49299">
    <property type="entry name" value="PKD domain"/>
    <property type="match status" value="3"/>
</dbReference>
<dbReference type="AlphaFoldDB" id="A0A1I5RUX8"/>
<reference evidence="3 4" key="1">
    <citation type="submission" date="2016-10" db="EMBL/GenBank/DDBJ databases">
        <authorList>
            <person name="de Groot N.N."/>
        </authorList>
    </citation>
    <scope>NUCLEOTIDE SEQUENCE [LARGE SCALE GENOMIC DNA]</scope>
    <source>
        <strain evidence="3 4">DSM 28286</strain>
    </source>
</reference>
<keyword evidence="4" id="KW-1185">Reference proteome</keyword>
<dbReference type="NCBIfam" id="TIGR04131">
    <property type="entry name" value="Bac_Flav_CTERM"/>
    <property type="match status" value="1"/>
</dbReference>
<sequence>MIGKIKLKNRPVLFFFLLLLNTGAFAQNPYELAGSATQDDCGCYTLTNESNFTKGAVWNKNQINLSQPFNYAFNVFLGCDDVGGADGISFVLQTSAAGVGNEGAGLGYEGIASSIAITIDTYTNGVQDDPDYDHIAIQSDGNTFHHSIYNLAGPVAVLPGGDNIEDCQWHVLKINWQPENDLMEVSMDGHLRLSLTKNIVQDIFNNNPLVYWGFTAGTGTNFNVQKVCVPLESKFVLAPHNNSCVGTSFSFADSSTSYGNISNWYWDFGDGATSNLKNPPAHAYEQPGVYNVSLNVKGGDGCLSDTFAQTLTVGAYPNAGFNTSVTPICANDTVAFTDATALNGGTKNYWYWDLGNGSTSSLQNPLPVKYQPGTYTVKLFVNTKENCPSDTAVQTFTVGRAPQIDFTKTDTCSNIPVTFRAKNNSPGIVINKWLWDFGDNIFSEDPVATHTYTSGGTYTVALAAQADNGCDADTVIKAVRVYGSAANAGSDTTVMLGSPFQLEGSGGEIYSWSPSTGLNNTHIASPTAILYEDITYTLTTTTAIGCATSDMVHVKVFKGPEIYIPTAFTPNGDGLNDKFKITPVGIKEIFYFRVLNRWGKVVYTSQSFSAAWDGNLNGIPQPTGTYVWMVAGKTNAGAPFVKRGTVVLIR</sequence>
<dbReference type="InterPro" id="IPR026341">
    <property type="entry name" value="T9SS_type_B"/>
</dbReference>
<dbReference type="InterPro" id="IPR035986">
    <property type="entry name" value="PKD_dom_sf"/>
</dbReference>
<dbReference type="RefSeq" id="WP_090654028.1">
    <property type="nucleotide sequence ID" value="NZ_FOXQ01000001.1"/>
</dbReference>
<feature type="domain" description="PKD" evidence="2">
    <location>
        <begin position="317"/>
        <end position="382"/>
    </location>
</feature>
<dbReference type="SMART" id="SM00089">
    <property type="entry name" value="PKD"/>
    <property type="match status" value="3"/>
</dbReference>
<dbReference type="PROSITE" id="PS50093">
    <property type="entry name" value="PKD"/>
    <property type="match status" value="3"/>
</dbReference>
<evidence type="ECO:0000313" key="4">
    <source>
        <dbReference type="Proteomes" id="UP000199031"/>
    </source>
</evidence>
<dbReference type="Pfam" id="PF18911">
    <property type="entry name" value="PKD_4"/>
    <property type="match status" value="3"/>
</dbReference>
<dbReference type="GO" id="GO:0004553">
    <property type="term" value="F:hydrolase activity, hydrolyzing O-glycosyl compounds"/>
    <property type="evidence" value="ECO:0007669"/>
    <property type="project" value="UniProtKB-ARBA"/>
</dbReference>
<feature type="signal peptide" evidence="1">
    <location>
        <begin position="1"/>
        <end position="26"/>
    </location>
</feature>
<evidence type="ECO:0000313" key="3">
    <source>
        <dbReference type="EMBL" id="SFP62352.1"/>
    </source>
</evidence>
<dbReference type="Proteomes" id="UP000199031">
    <property type="component" value="Unassembled WGS sequence"/>
</dbReference>
<protein>
    <submittedName>
        <fullName evidence="3">Gliding motility-associated C-terminal domain-containing protein</fullName>
    </submittedName>
</protein>
<dbReference type="OrthoDB" id="1490014at2"/>
<dbReference type="Gene3D" id="2.60.120.200">
    <property type="match status" value="1"/>
</dbReference>
<evidence type="ECO:0000256" key="1">
    <source>
        <dbReference type="SAM" id="SignalP"/>
    </source>
</evidence>
<dbReference type="SUPFAM" id="SSF49899">
    <property type="entry name" value="Concanavalin A-like lectins/glucanases"/>
    <property type="match status" value="1"/>
</dbReference>
<dbReference type="Gene3D" id="2.60.40.10">
    <property type="entry name" value="Immunoglobulins"/>
    <property type="match status" value="3"/>
</dbReference>
<feature type="domain" description="PKD" evidence="2">
    <location>
        <begin position="232"/>
        <end position="301"/>
    </location>
</feature>
<dbReference type="InterPro" id="IPR000601">
    <property type="entry name" value="PKD_dom"/>
</dbReference>
<evidence type="ECO:0000259" key="2">
    <source>
        <dbReference type="PROSITE" id="PS50093"/>
    </source>
</evidence>
<dbReference type="GO" id="GO:0005975">
    <property type="term" value="P:carbohydrate metabolic process"/>
    <property type="evidence" value="ECO:0007669"/>
    <property type="project" value="UniProtKB-ARBA"/>
</dbReference>